<evidence type="ECO:0000313" key="2">
    <source>
        <dbReference type="Proteomes" id="UP001164250"/>
    </source>
</evidence>
<dbReference type="EMBL" id="CM047902">
    <property type="protein sequence ID" value="KAJ0096056.1"/>
    <property type="molecule type" value="Genomic_DNA"/>
</dbReference>
<keyword evidence="2" id="KW-1185">Reference proteome</keyword>
<gene>
    <name evidence="1" type="ORF">Patl1_15621</name>
</gene>
<reference evidence="2" key="1">
    <citation type="journal article" date="2023" name="G3 (Bethesda)">
        <title>Genome assembly and association tests identify interacting loci associated with vigor, precocity, and sex in interspecific pistachio rootstocks.</title>
        <authorList>
            <person name="Palmer W."/>
            <person name="Jacygrad E."/>
            <person name="Sagayaradj S."/>
            <person name="Cavanaugh K."/>
            <person name="Han R."/>
            <person name="Bertier L."/>
            <person name="Beede B."/>
            <person name="Kafkas S."/>
            <person name="Golino D."/>
            <person name="Preece J."/>
            <person name="Michelmore R."/>
        </authorList>
    </citation>
    <scope>NUCLEOTIDE SEQUENCE [LARGE SCALE GENOMIC DNA]</scope>
</reference>
<comment type="caution">
    <text evidence="1">The sequence shown here is derived from an EMBL/GenBank/DDBJ whole genome shotgun (WGS) entry which is preliminary data.</text>
</comment>
<proteinExistence type="predicted"/>
<dbReference type="Proteomes" id="UP001164250">
    <property type="component" value="Chromosome 6"/>
</dbReference>
<sequence>MKKGHLGISLFFILSLTLLVYSQLSPDSSPMRALRVSLGNPPSLNWSDSDPCKWSHVTCGNDNLVTRIQIRSLNLKGKLPPDLRNLTSLTVLEVANNQLTGPIPSLAGLSSLQQDATALKNFSANGANVSGTIPDFVGGDKFPGLTNLHLAMNNLQGPIPGSFSQSSIQTLWLNGQSSSYMLNGSITVLQTMKFLTQLWLHKNLFSGPLPDFSGLINLVDLSLRENQFTGIVPLSLVNLPKLTTVNLTHNFLQGPTPNFSNSNVHVDMEKGTNSFCLDDPGLECDSRVNILLSIADSVGYLVILADDWKGNDPCANWKGITCDSYNNITGVDFNNFELSGTISPNFSMVTYLERLILSNNSLTGTIPNKLTILQNPEALDVSNNQLHGKMPTFRNTVTVNTNGTGIETDNNTVPSQPGLPPSNNGNGGKSLSVGRGKSLNLRIVVGSAIGAVCGMFIVIFGVCMCIRKQKSFGSILSQSTGEILASDDGDANEVKTTASKWSISAGSEFGYMFNSIQVLRNATDDFSDENILGRGGFRTVFKGKLQDGTEITVKRTGSGVVSKKALVEFKSEIEVLTKVRHRHLLTLPRLLP</sequence>
<accession>A0ACC1BAQ7</accession>
<name>A0ACC1BAQ7_9ROSI</name>
<organism evidence="1 2">
    <name type="scientific">Pistacia atlantica</name>
    <dbReference type="NCBI Taxonomy" id="434234"/>
    <lineage>
        <taxon>Eukaryota</taxon>
        <taxon>Viridiplantae</taxon>
        <taxon>Streptophyta</taxon>
        <taxon>Embryophyta</taxon>
        <taxon>Tracheophyta</taxon>
        <taxon>Spermatophyta</taxon>
        <taxon>Magnoliopsida</taxon>
        <taxon>eudicotyledons</taxon>
        <taxon>Gunneridae</taxon>
        <taxon>Pentapetalae</taxon>
        <taxon>rosids</taxon>
        <taxon>malvids</taxon>
        <taxon>Sapindales</taxon>
        <taxon>Anacardiaceae</taxon>
        <taxon>Pistacia</taxon>
    </lineage>
</organism>
<protein>
    <submittedName>
        <fullName evidence="1">Uncharacterized protein</fullName>
    </submittedName>
</protein>
<evidence type="ECO:0000313" key="1">
    <source>
        <dbReference type="EMBL" id="KAJ0096056.1"/>
    </source>
</evidence>